<feature type="signal peptide" evidence="6">
    <location>
        <begin position="1"/>
        <end position="21"/>
    </location>
</feature>
<dbReference type="InterPro" id="IPR000832">
    <property type="entry name" value="GPCR_2_secretin-like"/>
</dbReference>
<feature type="transmembrane region" description="Helical" evidence="5">
    <location>
        <begin position="532"/>
        <end position="558"/>
    </location>
</feature>
<comment type="subcellular location">
    <subcellularLocation>
        <location evidence="1">Membrane</location>
        <topology evidence="1">Multi-pass membrane protein</topology>
    </subcellularLocation>
</comment>
<dbReference type="Proteomes" id="UP000515154">
    <property type="component" value="Linkage group LG10"/>
</dbReference>
<evidence type="ECO:0000313" key="9">
    <source>
        <dbReference type="RefSeq" id="XP_029641853.1"/>
    </source>
</evidence>
<keyword evidence="3 5" id="KW-1133">Transmembrane helix</keyword>
<feature type="transmembrane region" description="Helical" evidence="5">
    <location>
        <begin position="488"/>
        <end position="507"/>
    </location>
</feature>
<evidence type="ECO:0000256" key="4">
    <source>
        <dbReference type="ARBA" id="ARBA00023136"/>
    </source>
</evidence>
<feature type="transmembrane region" description="Helical" evidence="5">
    <location>
        <begin position="371"/>
        <end position="399"/>
    </location>
</feature>
<accession>A0A6P7SUH8</accession>
<dbReference type="KEGG" id="osn:115216539"/>
<gene>
    <name evidence="9 10" type="primary">LOC115216539</name>
</gene>
<proteinExistence type="predicted"/>
<organism evidence="8 9">
    <name type="scientific">Octopus sinensis</name>
    <name type="common">East Asian common octopus</name>
    <dbReference type="NCBI Taxonomy" id="2607531"/>
    <lineage>
        <taxon>Eukaryota</taxon>
        <taxon>Metazoa</taxon>
        <taxon>Spiralia</taxon>
        <taxon>Lophotrochozoa</taxon>
        <taxon>Mollusca</taxon>
        <taxon>Cephalopoda</taxon>
        <taxon>Coleoidea</taxon>
        <taxon>Octopodiformes</taxon>
        <taxon>Octopoda</taxon>
        <taxon>Incirrata</taxon>
        <taxon>Octopodidae</taxon>
        <taxon>Octopus</taxon>
    </lineage>
</organism>
<feature type="transmembrane region" description="Helical" evidence="5">
    <location>
        <begin position="603"/>
        <end position="623"/>
    </location>
</feature>
<protein>
    <submittedName>
        <fullName evidence="9 10">Uncharacterized protein LOC115216539</fullName>
    </submittedName>
</protein>
<dbReference type="PANTHER" id="PTHR45902">
    <property type="entry name" value="LATROPHILIN RECEPTOR-LIKE PROTEIN A"/>
    <property type="match status" value="1"/>
</dbReference>
<keyword evidence="2 5" id="KW-0812">Transmembrane</keyword>
<dbReference type="CDD" id="cd15039">
    <property type="entry name" value="7tmB3_Methuselah-like"/>
    <property type="match status" value="1"/>
</dbReference>
<evidence type="ECO:0000256" key="6">
    <source>
        <dbReference type="SAM" id="SignalP"/>
    </source>
</evidence>
<dbReference type="Pfam" id="PF00002">
    <property type="entry name" value="7tm_2"/>
    <property type="match status" value="1"/>
</dbReference>
<keyword evidence="6" id="KW-0732">Signal</keyword>
<evidence type="ECO:0000256" key="1">
    <source>
        <dbReference type="ARBA" id="ARBA00004141"/>
    </source>
</evidence>
<feature type="transmembrane region" description="Helical" evidence="5">
    <location>
        <begin position="578"/>
        <end position="597"/>
    </location>
</feature>
<evidence type="ECO:0000256" key="2">
    <source>
        <dbReference type="ARBA" id="ARBA00022692"/>
    </source>
</evidence>
<dbReference type="PROSITE" id="PS50261">
    <property type="entry name" value="G_PROTEIN_RECEP_F2_4"/>
    <property type="match status" value="1"/>
</dbReference>
<feature type="chain" id="PRO_5045019695" evidence="6">
    <location>
        <begin position="22"/>
        <end position="654"/>
    </location>
</feature>
<sequence length="654" mass="75257">MIFKMVLYFKNILQILLIALGNEVIQRSCCSVENSECYPSLCDAESLRRRCSCHQYCNLYKECCSDVIRDTLIEHGTSSIDYRCKKINDDELDSYFLFDRCPSNHSITKHVTYCETPDGNDRLYNIPALGKRTKRLYRNLFCALCNGEEYILWTVHYKCDHQMDIDLSLFPHMLRNNHCNVSIEAPLNFSEYQYPCTDYVSSCPLKVTNASLVSSCTFGPMAIVRSNGTNFRNIHCAICNGVDINDIDCNVTIFIEKSYNIKVYSRTVIFNYYNNTVEILNANNERDYLKEVPSCSHGFAYDELKNECRVVDFSSMLNCTTKRLKEYEYNFTSDGSLYLKSSQTLLNQSEFNRDPQGINICEKDSNDMIPGYIYVVSEIVLVGLVTSILALAITIIVYLCIRELRTIPGKLFISYLSSLCIAEFVYLISRQITSKSMCIAFAVLKHYFSLAAFFWMNVMSFDSWYTFSGLTPLRGTEKNATKLIYYSIYAWICPLVIVTVSLVFQYVPGDNGLSPEYGKKRFCWITNIKFRLWFFSGPIIIILLLNILAFIFTARGIYIASKNSSKYLAVKNKKKLKIYLKLSLLMGIPWIFTLPPFDEIPEVLLTASIFNSFDGLLISIALLSTKKVRRYFRLKCSHYCCKWNGVDISTISDQ</sequence>
<keyword evidence="4 5" id="KW-0472">Membrane</keyword>
<keyword evidence="8" id="KW-1185">Reference proteome</keyword>
<dbReference type="PANTHER" id="PTHR45902:SF4">
    <property type="entry name" value="G-PROTEIN COUPLED RECEPTORS FAMILY 2 PROFILE 2 DOMAIN-CONTAINING PROTEIN"/>
    <property type="match status" value="1"/>
</dbReference>
<dbReference type="InterPro" id="IPR017981">
    <property type="entry name" value="GPCR_2-like_7TM"/>
</dbReference>
<evidence type="ECO:0000256" key="3">
    <source>
        <dbReference type="ARBA" id="ARBA00022989"/>
    </source>
</evidence>
<feature type="domain" description="G-protein coupled receptors family 2 profile 2" evidence="7">
    <location>
        <begin position="376"/>
        <end position="626"/>
    </location>
</feature>
<evidence type="ECO:0000256" key="5">
    <source>
        <dbReference type="SAM" id="Phobius"/>
    </source>
</evidence>
<dbReference type="PRINTS" id="PR00249">
    <property type="entry name" value="GPCRSECRETIN"/>
</dbReference>
<reference evidence="9 10" key="1">
    <citation type="submission" date="2025-08" db="UniProtKB">
        <authorList>
            <consortium name="RefSeq"/>
        </authorList>
    </citation>
    <scope>IDENTIFICATION</scope>
</reference>
<dbReference type="InterPro" id="IPR053231">
    <property type="entry name" value="GPCR_LN-TM7"/>
</dbReference>
<dbReference type="Gene3D" id="1.20.1070.10">
    <property type="entry name" value="Rhodopsin 7-helix transmembrane proteins"/>
    <property type="match status" value="1"/>
</dbReference>
<dbReference type="GO" id="GO:0004930">
    <property type="term" value="F:G protein-coupled receptor activity"/>
    <property type="evidence" value="ECO:0007669"/>
    <property type="project" value="InterPro"/>
</dbReference>
<dbReference type="GO" id="GO:0007166">
    <property type="term" value="P:cell surface receptor signaling pathway"/>
    <property type="evidence" value="ECO:0007669"/>
    <property type="project" value="InterPro"/>
</dbReference>
<dbReference type="GO" id="GO:0016020">
    <property type="term" value="C:membrane"/>
    <property type="evidence" value="ECO:0007669"/>
    <property type="project" value="UniProtKB-SubCell"/>
</dbReference>
<dbReference type="SUPFAM" id="SSF81321">
    <property type="entry name" value="Family A G protein-coupled receptor-like"/>
    <property type="match status" value="1"/>
</dbReference>
<evidence type="ECO:0000313" key="8">
    <source>
        <dbReference type="Proteomes" id="UP000515154"/>
    </source>
</evidence>
<feature type="transmembrane region" description="Helical" evidence="5">
    <location>
        <begin position="448"/>
        <end position="467"/>
    </location>
</feature>
<evidence type="ECO:0000259" key="7">
    <source>
        <dbReference type="PROSITE" id="PS50261"/>
    </source>
</evidence>
<evidence type="ECO:0000313" key="10">
    <source>
        <dbReference type="RefSeq" id="XP_036362745.1"/>
    </source>
</evidence>
<name>A0A6P7SUH8_9MOLL</name>
<dbReference type="AlphaFoldDB" id="A0A6P7SUH8"/>
<dbReference type="RefSeq" id="XP_029641853.1">
    <property type="nucleotide sequence ID" value="XM_029785993.2"/>
</dbReference>
<feature type="transmembrane region" description="Helical" evidence="5">
    <location>
        <begin position="411"/>
        <end position="428"/>
    </location>
</feature>
<dbReference type="RefSeq" id="XP_036362745.1">
    <property type="nucleotide sequence ID" value="XM_036506852.1"/>
</dbReference>